<name>A0ACB8V5I8_9EURO</name>
<organism evidence="1">
    <name type="scientific">Ophidiomyces ophidiicola</name>
    <dbReference type="NCBI Taxonomy" id="1387563"/>
    <lineage>
        <taxon>Eukaryota</taxon>
        <taxon>Fungi</taxon>
        <taxon>Dikarya</taxon>
        <taxon>Ascomycota</taxon>
        <taxon>Pezizomycotina</taxon>
        <taxon>Eurotiomycetes</taxon>
        <taxon>Eurotiomycetidae</taxon>
        <taxon>Onygenales</taxon>
        <taxon>Onygenaceae</taxon>
        <taxon>Ophidiomyces</taxon>
    </lineage>
</organism>
<gene>
    <name evidence="1" type="ORF">LOY88_000319</name>
</gene>
<protein>
    <submittedName>
        <fullName evidence="1">Uncharacterized protein</fullName>
    </submittedName>
</protein>
<accession>A0ACB8V5I8</accession>
<evidence type="ECO:0000313" key="1">
    <source>
        <dbReference type="EMBL" id="KAI2393258.1"/>
    </source>
</evidence>
<sequence length="642" mass="71387">MANYVPMEQEADALPTNADDTMKEDSQKNNTKPNTPKKIKAWFKNIGHSPLTLLLLWCLLSTALFSITAWIAQAKFSTSSTLTWLRTSQGLLSTCSTIALAKVFELIQWALTGRNGGLYFLSLLGLTPTTGAWGATQIVFAKGARILDRLWPALRLFLTAAVWLSGVLLFANTSLATGYDALYSYNVTAGVGQFNGSFVEPYLQKLQNLTPEYPYRIISYTTLSTAYNLVVNPMHSVIIPPISCKEDGCDSYLLSGGLVMTTPWPPTDHPSHSVIQIYNVPSTQIEFRRNIDEGESFLYDDCTMFGDQSSLIGIKLCLAHSRKVNGSVIAALYVCPRGIQDGQCNGTNLPNLKTTFTIYSCTANIAASRSNYSIVSVSELRDPILTTGIDLIGLKAALSWLLDFNMAAIPPSSSIAGHFWSGQQQLSNQYWSRELYQTFQSILTFPLWKFNPNNFGNVELSAQEITPSLPLEFYTKAAIATPYTRIKLNTSMFIAFLVLESVVLSFIWAVFLWLLISRQNLPEITSYPLFDFAFKTKYTVPPRASSLQDVNKPPKHLLRTNDGKILSVLNGLEFFLRGNQLVPPPFETIDSVFFGESAREEPNSRHDEALLSENEDSRLVHEYTAEPTTLSSNHSIHSLNTD</sequence>
<dbReference type="EMBL" id="JALBCA010000003">
    <property type="protein sequence ID" value="KAI2393258.1"/>
    <property type="molecule type" value="Genomic_DNA"/>
</dbReference>
<proteinExistence type="predicted"/>
<comment type="caution">
    <text evidence="1">The sequence shown here is derived from an EMBL/GenBank/DDBJ whole genome shotgun (WGS) entry which is preliminary data.</text>
</comment>
<reference evidence="1" key="1">
    <citation type="journal article" date="2022" name="bioRxiv">
        <title>Population genetic analysis of Ophidiomyces ophidiicola, the causative agent of snake fungal disease, indicates recent introductions to the USA.</title>
        <authorList>
            <person name="Ladner J.T."/>
            <person name="Palmer J.M."/>
            <person name="Ettinger C.L."/>
            <person name="Stajich J.E."/>
            <person name="Farrell T.M."/>
            <person name="Glorioso B.M."/>
            <person name="Lawson B."/>
            <person name="Price S.J."/>
            <person name="Stengle A.G."/>
            <person name="Grear D.A."/>
            <person name="Lorch J.M."/>
        </authorList>
    </citation>
    <scope>NUCLEOTIDE SEQUENCE</scope>
    <source>
        <strain evidence="1">NWHC 24266-5</strain>
    </source>
</reference>